<proteinExistence type="inferred from homology"/>
<keyword evidence="9" id="KW-1185">Reference proteome</keyword>
<feature type="compositionally biased region" description="Polar residues" evidence="6">
    <location>
        <begin position="268"/>
        <end position="283"/>
    </location>
</feature>
<comment type="similarity">
    <text evidence="2">Belongs to the UPF0057 (PMP3) family.</text>
</comment>
<gene>
    <name evidence="8" type="ORF">DFH94DRAFT_801015</name>
</gene>
<dbReference type="AlphaFoldDB" id="A0A9P5MTV3"/>
<evidence type="ECO:0000256" key="5">
    <source>
        <dbReference type="ARBA" id="ARBA00023136"/>
    </source>
</evidence>
<comment type="caution">
    <text evidence="8">The sequence shown here is derived from an EMBL/GenBank/DDBJ whole genome shotgun (WGS) entry which is preliminary data.</text>
</comment>
<dbReference type="InterPro" id="IPR000612">
    <property type="entry name" value="PMP3"/>
</dbReference>
<keyword evidence="3 7" id="KW-0812">Transmembrane</keyword>
<evidence type="ECO:0000256" key="1">
    <source>
        <dbReference type="ARBA" id="ARBA00004370"/>
    </source>
</evidence>
<evidence type="ECO:0000256" key="3">
    <source>
        <dbReference type="ARBA" id="ARBA00022692"/>
    </source>
</evidence>
<dbReference type="OrthoDB" id="2152119at2759"/>
<feature type="compositionally biased region" description="Polar residues" evidence="6">
    <location>
        <begin position="127"/>
        <end position="138"/>
    </location>
</feature>
<dbReference type="Pfam" id="PF01679">
    <property type="entry name" value="Pmp3"/>
    <property type="match status" value="1"/>
</dbReference>
<dbReference type="PANTHER" id="PTHR21659:SF85">
    <property type="entry name" value="EXPRESSED PROTEIN"/>
    <property type="match status" value="1"/>
</dbReference>
<dbReference type="Proteomes" id="UP000759537">
    <property type="component" value="Unassembled WGS sequence"/>
</dbReference>
<keyword evidence="4 7" id="KW-1133">Transmembrane helix</keyword>
<feature type="region of interest" description="Disordered" evidence="6">
    <location>
        <begin position="210"/>
        <end position="283"/>
    </location>
</feature>
<organism evidence="8 9">
    <name type="scientific">Russula ochroleuca</name>
    <dbReference type="NCBI Taxonomy" id="152965"/>
    <lineage>
        <taxon>Eukaryota</taxon>
        <taxon>Fungi</taxon>
        <taxon>Dikarya</taxon>
        <taxon>Basidiomycota</taxon>
        <taxon>Agaricomycotina</taxon>
        <taxon>Agaricomycetes</taxon>
        <taxon>Russulales</taxon>
        <taxon>Russulaceae</taxon>
        <taxon>Russula</taxon>
    </lineage>
</organism>
<feature type="compositionally biased region" description="Basic and acidic residues" evidence="6">
    <location>
        <begin position="252"/>
        <end position="261"/>
    </location>
</feature>
<feature type="transmembrane region" description="Helical" evidence="7">
    <location>
        <begin position="47"/>
        <end position="67"/>
    </location>
</feature>
<protein>
    <submittedName>
        <fullName evidence="8">Uncharacterized protein</fullName>
    </submittedName>
</protein>
<accession>A0A9P5MTV3</accession>
<evidence type="ECO:0000256" key="7">
    <source>
        <dbReference type="SAM" id="Phobius"/>
    </source>
</evidence>
<sequence length="283" mass="31762">MPAIPAIPTTKPKAKRHHGYSVVLFLLGTLFPPLAVAARFGIGGDFWLNLFLTLAGYIPGHCHNFYIQNVRNNKNHRRTPKWAQRYGLVDTDTIKRKERRSQWASRYEERLAQSTLENQPVEDGQNPEASSFASSTDSIAPPRRRADGELWNAEEEQYYGHSNGSSESRSHRWHYPANFDDAAANAALGSNTTKKKKKIKKDRFARTEDAYSINDDTTPRRKKKRSHRSTAVDDDAYSAKSSSTGQVPEDPEGGHYGDTSRHGGAQSNGGAQVEDNTNFDHQF</sequence>
<dbReference type="PANTHER" id="PTHR21659">
    <property type="entry name" value="HYDROPHOBIC PROTEIN RCI2 LOW TEMPERATURE AND SALT RESPONSIVE PROTEIN LTI6 -RELATED"/>
    <property type="match status" value="1"/>
</dbReference>
<evidence type="ECO:0000313" key="8">
    <source>
        <dbReference type="EMBL" id="KAF8478674.1"/>
    </source>
</evidence>
<dbReference type="GO" id="GO:0016020">
    <property type="term" value="C:membrane"/>
    <property type="evidence" value="ECO:0007669"/>
    <property type="project" value="UniProtKB-SubCell"/>
</dbReference>
<name>A0A9P5MTV3_9AGAM</name>
<keyword evidence="5 7" id="KW-0472">Membrane</keyword>
<evidence type="ECO:0000256" key="6">
    <source>
        <dbReference type="SAM" id="MobiDB-lite"/>
    </source>
</evidence>
<reference evidence="8" key="1">
    <citation type="submission" date="2019-10" db="EMBL/GenBank/DDBJ databases">
        <authorList>
            <consortium name="DOE Joint Genome Institute"/>
            <person name="Kuo A."/>
            <person name="Miyauchi S."/>
            <person name="Kiss E."/>
            <person name="Drula E."/>
            <person name="Kohler A."/>
            <person name="Sanchez-Garcia M."/>
            <person name="Andreopoulos B."/>
            <person name="Barry K.W."/>
            <person name="Bonito G."/>
            <person name="Buee M."/>
            <person name="Carver A."/>
            <person name="Chen C."/>
            <person name="Cichocki N."/>
            <person name="Clum A."/>
            <person name="Culley D."/>
            <person name="Crous P.W."/>
            <person name="Fauchery L."/>
            <person name="Girlanda M."/>
            <person name="Hayes R."/>
            <person name="Keri Z."/>
            <person name="LaButti K."/>
            <person name="Lipzen A."/>
            <person name="Lombard V."/>
            <person name="Magnuson J."/>
            <person name="Maillard F."/>
            <person name="Morin E."/>
            <person name="Murat C."/>
            <person name="Nolan M."/>
            <person name="Ohm R."/>
            <person name="Pangilinan J."/>
            <person name="Pereira M."/>
            <person name="Perotto S."/>
            <person name="Peter M."/>
            <person name="Riley R."/>
            <person name="Sitrit Y."/>
            <person name="Stielow B."/>
            <person name="Szollosi G."/>
            <person name="Zifcakova L."/>
            <person name="Stursova M."/>
            <person name="Spatafora J.W."/>
            <person name="Tedersoo L."/>
            <person name="Vaario L.-M."/>
            <person name="Yamada A."/>
            <person name="Yan M."/>
            <person name="Wang P."/>
            <person name="Xu J."/>
            <person name="Bruns T."/>
            <person name="Baldrian P."/>
            <person name="Vilgalys R."/>
            <person name="Henrissat B."/>
            <person name="Grigoriev I.V."/>
            <person name="Hibbett D."/>
            <person name="Nagy L.G."/>
            <person name="Martin F.M."/>
        </authorList>
    </citation>
    <scope>NUCLEOTIDE SEQUENCE</scope>
    <source>
        <strain evidence="8">Prilba</strain>
    </source>
</reference>
<reference evidence="8" key="2">
    <citation type="journal article" date="2020" name="Nat. Commun.">
        <title>Large-scale genome sequencing of mycorrhizal fungi provides insights into the early evolution of symbiotic traits.</title>
        <authorList>
            <person name="Miyauchi S."/>
            <person name="Kiss E."/>
            <person name="Kuo A."/>
            <person name="Drula E."/>
            <person name="Kohler A."/>
            <person name="Sanchez-Garcia M."/>
            <person name="Morin E."/>
            <person name="Andreopoulos B."/>
            <person name="Barry K.W."/>
            <person name="Bonito G."/>
            <person name="Buee M."/>
            <person name="Carver A."/>
            <person name="Chen C."/>
            <person name="Cichocki N."/>
            <person name="Clum A."/>
            <person name="Culley D."/>
            <person name="Crous P.W."/>
            <person name="Fauchery L."/>
            <person name="Girlanda M."/>
            <person name="Hayes R.D."/>
            <person name="Keri Z."/>
            <person name="LaButti K."/>
            <person name="Lipzen A."/>
            <person name="Lombard V."/>
            <person name="Magnuson J."/>
            <person name="Maillard F."/>
            <person name="Murat C."/>
            <person name="Nolan M."/>
            <person name="Ohm R.A."/>
            <person name="Pangilinan J."/>
            <person name="Pereira M.F."/>
            <person name="Perotto S."/>
            <person name="Peter M."/>
            <person name="Pfister S."/>
            <person name="Riley R."/>
            <person name="Sitrit Y."/>
            <person name="Stielow J.B."/>
            <person name="Szollosi G."/>
            <person name="Zifcakova L."/>
            <person name="Stursova M."/>
            <person name="Spatafora J.W."/>
            <person name="Tedersoo L."/>
            <person name="Vaario L.M."/>
            <person name="Yamada A."/>
            <person name="Yan M."/>
            <person name="Wang P."/>
            <person name="Xu J."/>
            <person name="Bruns T."/>
            <person name="Baldrian P."/>
            <person name="Vilgalys R."/>
            <person name="Dunand C."/>
            <person name="Henrissat B."/>
            <person name="Grigoriev I.V."/>
            <person name="Hibbett D."/>
            <person name="Nagy L.G."/>
            <person name="Martin F.M."/>
        </authorList>
    </citation>
    <scope>NUCLEOTIDE SEQUENCE</scope>
    <source>
        <strain evidence="8">Prilba</strain>
    </source>
</reference>
<feature type="region of interest" description="Disordered" evidence="6">
    <location>
        <begin position="114"/>
        <end position="143"/>
    </location>
</feature>
<evidence type="ECO:0000256" key="4">
    <source>
        <dbReference type="ARBA" id="ARBA00022989"/>
    </source>
</evidence>
<dbReference type="EMBL" id="WHVB01000011">
    <property type="protein sequence ID" value="KAF8478674.1"/>
    <property type="molecule type" value="Genomic_DNA"/>
</dbReference>
<evidence type="ECO:0000313" key="9">
    <source>
        <dbReference type="Proteomes" id="UP000759537"/>
    </source>
</evidence>
<evidence type="ECO:0000256" key="2">
    <source>
        <dbReference type="ARBA" id="ARBA00009530"/>
    </source>
</evidence>
<comment type="subcellular location">
    <subcellularLocation>
        <location evidence="1">Membrane</location>
    </subcellularLocation>
</comment>